<proteinExistence type="predicted"/>
<evidence type="ECO:0000313" key="2">
    <source>
        <dbReference type="Proteomes" id="UP000736787"/>
    </source>
</evidence>
<name>A0A8T1EWP0_9STRA</name>
<dbReference type="EMBL" id="RCMK01000001">
    <property type="protein sequence ID" value="KAG2955960.1"/>
    <property type="molecule type" value="Genomic_DNA"/>
</dbReference>
<dbReference type="Proteomes" id="UP000736787">
    <property type="component" value="Unassembled WGS sequence"/>
</dbReference>
<organism evidence="1 2">
    <name type="scientific">Phytophthora cactorum</name>
    <dbReference type="NCBI Taxonomy" id="29920"/>
    <lineage>
        <taxon>Eukaryota</taxon>
        <taxon>Sar</taxon>
        <taxon>Stramenopiles</taxon>
        <taxon>Oomycota</taxon>
        <taxon>Peronosporomycetes</taxon>
        <taxon>Peronosporales</taxon>
        <taxon>Peronosporaceae</taxon>
        <taxon>Phytophthora</taxon>
    </lineage>
</organism>
<evidence type="ECO:0000313" key="1">
    <source>
        <dbReference type="EMBL" id="KAG2955960.1"/>
    </source>
</evidence>
<comment type="caution">
    <text evidence="1">The sequence shown here is derived from an EMBL/GenBank/DDBJ whole genome shotgun (WGS) entry which is preliminary data.</text>
</comment>
<dbReference type="AlphaFoldDB" id="A0A8T1EWP0"/>
<reference evidence="1" key="1">
    <citation type="submission" date="2018-10" db="EMBL/GenBank/DDBJ databases">
        <title>Effector identification in a new, highly contiguous assembly of the strawberry crown rot pathogen Phytophthora cactorum.</title>
        <authorList>
            <person name="Armitage A.D."/>
            <person name="Nellist C.F."/>
            <person name="Bates H."/>
            <person name="Vickerstaff R.J."/>
            <person name="Harrison R.J."/>
        </authorList>
    </citation>
    <scope>NUCLEOTIDE SEQUENCE</scope>
    <source>
        <strain evidence="1">4040</strain>
    </source>
</reference>
<protein>
    <submittedName>
        <fullName evidence="1">Uncharacterized protein</fullName>
    </submittedName>
</protein>
<accession>A0A8T1EWP0</accession>
<sequence length="60" mass="6946">MEKESTMIGSGPTGLCFYEVGYAVCLLTLRMHQAPTFFSLLLKAKRHRIHAIREHERKQN</sequence>
<gene>
    <name evidence="1" type="ORF">PC117_g91</name>
</gene>